<evidence type="ECO:0000313" key="1">
    <source>
        <dbReference type="EMBL" id="KAJ7039853.1"/>
    </source>
</evidence>
<protein>
    <recommendedName>
        <fullName evidence="3">F-box domain-containing protein</fullName>
    </recommendedName>
</protein>
<name>A0AAD6T5K4_9AGAR</name>
<keyword evidence="2" id="KW-1185">Reference proteome</keyword>
<dbReference type="AlphaFoldDB" id="A0AAD6T5K4"/>
<comment type="caution">
    <text evidence="1">The sequence shown here is derived from an EMBL/GenBank/DDBJ whole genome shotgun (WGS) entry which is preliminary data.</text>
</comment>
<sequence>MASTTLWHTLPTEMKLAVVDNLDVADARIFSAVDQRTYAACVPLLFKDVKLNNHTDLERFLENVPRAYCRHIEMLDLGTEGAARAHADALISLLLASPRLSQLVLRLNGSIHKSVISCFGFLGNLRHLTIRNCAEEEILPLSERLVVSIAATVPDLRYLSLDRISRSTIHAPELVGKYPFVPLVRGDEDIPDHPVLGSELSLPSLLSIPSLRQLTIRDTHLGDPRWSSAPVACRLEVLDLGSCTHEPADPNRLAIECIMSAVGPSLSSFSLATALSAPGPDSDSPFAKALSTPLPRLRRLHISPFFPVDEVVDTMAALAGSPIEALSVQCFADDVADACGALEAFLSMRVARGPAFYEKLARIDVSVAGADGDADVSTEDRERATKRLQDFCRDLRLTSKVAKPKSRLGDRLRSNSCAF</sequence>
<dbReference type="InterPro" id="IPR032675">
    <property type="entry name" value="LRR_dom_sf"/>
</dbReference>
<dbReference type="SUPFAM" id="SSF52047">
    <property type="entry name" value="RNI-like"/>
    <property type="match status" value="1"/>
</dbReference>
<accession>A0AAD6T5K4</accession>
<dbReference type="EMBL" id="JARJCM010000025">
    <property type="protein sequence ID" value="KAJ7039853.1"/>
    <property type="molecule type" value="Genomic_DNA"/>
</dbReference>
<dbReference type="Gene3D" id="3.80.10.10">
    <property type="entry name" value="Ribonuclease Inhibitor"/>
    <property type="match status" value="1"/>
</dbReference>
<reference evidence="1" key="1">
    <citation type="submission" date="2023-03" db="EMBL/GenBank/DDBJ databases">
        <title>Massive genome expansion in bonnet fungi (Mycena s.s.) driven by repeated elements and novel gene families across ecological guilds.</title>
        <authorList>
            <consortium name="Lawrence Berkeley National Laboratory"/>
            <person name="Harder C.B."/>
            <person name="Miyauchi S."/>
            <person name="Viragh M."/>
            <person name="Kuo A."/>
            <person name="Thoen E."/>
            <person name="Andreopoulos B."/>
            <person name="Lu D."/>
            <person name="Skrede I."/>
            <person name="Drula E."/>
            <person name="Henrissat B."/>
            <person name="Morin E."/>
            <person name="Kohler A."/>
            <person name="Barry K."/>
            <person name="LaButti K."/>
            <person name="Morin E."/>
            <person name="Salamov A."/>
            <person name="Lipzen A."/>
            <person name="Mereny Z."/>
            <person name="Hegedus B."/>
            <person name="Baldrian P."/>
            <person name="Stursova M."/>
            <person name="Weitz H."/>
            <person name="Taylor A."/>
            <person name="Grigoriev I.V."/>
            <person name="Nagy L.G."/>
            <person name="Martin F."/>
            <person name="Kauserud H."/>
        </authorList>
    </citation>
    <scope>NUCLEOTIDE SEQUENCE</scope>
    <source>
        <strain evidence="1">CBHHK200</strain>
    </source>
</reference>
<proteinExistence type="predicted"/>
<dbReference type="Proteomes" id="UP001218188">
    <property type="component" value="Unassembled WGS sequence"/>
</dbReference>
<gene>
    <name evidence="1" type="ORF">C8F04DRAFT_1085086</name>
</gene>
<organism evidence="1 2">
    <name type="scientific">Mycena alexandri</name>
    <dbReference type="NCBI Taxonomy" id="1745969"/>
    <lineage>
        <taxon>Eukaryota</taxon>
        <taxon>Fungi</taxon>
        <taxon>Dikarya</taxon>
        <taxon>Basidiomycota</taxon>
        <taxon>Agaricomycotina</taxon>
        <taxon>Agaricomycetes</taxon>
        <taxon>Agaricomycetidae</taxon>
        <taxon>Agaricales</taxon>
        <taxon>Marasmiineae</taxon>
        <taxon>Mycenaceae</taxon>
        <taxon>Mycena</taxon>
    </lineage>
</organism>
<evidence type="ECO:0000313" key="2">
    <source>
        <dbReference type="Proteomes" id="UP001218188"/>
    </source>
</evidence>
<evidence type="ECO:0008006" key="3">
    <source>
        <dbReference type="Google" id="ProtNLM"/>
    </source>
</evidence>